<evidence type="ECO:0000313" key="2">
    <source>
        <dbReference type="EMBL" id="KAF5843417.1"/>
    </source>
</evidence>
<sequence>MVHPSKHQLILQDSRRSQSHDGGFEGRGDWQQRNGGGLSRSMHTRLPSSSRREGESSQPSSFKYSEGRAAGTGDEDLSPDQPAGSMGVSRGRRATGDGEELRASRNRRFIEDGQDEGARYPSRRVTDGGDGGEGLRASRRLTGYGQGEDDHIASQNGRPSEGFDGEGRRRWIMDGKVGRSSRSRRDAGDGDGLAHRDSRSRRETGDGVALVGRSSRSRRQTGEGLDEVGSSGCSRRETGEGEVDREGRGQEGRTLKRVSTSTRKRDAAMPHAYAPGGDIEKPRRSPAVVAALSGRTMLRQVSIPGRHFRRSIPSMNSNRSSLLGVLEEDAQASEHD</sequence>
<feature type="compositionally biased region" description="Basic and acidic residues" evidence="1">
    <location>
        <begin position="165"/>
        <end position="205"/>
    </location>
</feature>
<feature type="compositionally biased region" description="Basic and acidic residues" evidence="1">
    <location>
        <begin position="94"/>
        <end position="111"/>
    </location>
</feature>
<dbReference type="Proteomes" id="UP000815325">
    <property type="component" value="Unassembled WGS sequence"/>
</dbReference>
<dbReference type="EMBL" id="MU069443">
    <property type="protein sequence ID" value="KAF5843417.1"/>
    <property type="molecule type" value="Genomic_DNA"/>
</dbReference>
<evidence type="ECO:0000256" key="1">
    <source>
        <dbReference type="SAM" id="MobiDB-lite"/>
    </source>
</evidence>
<comment type="caution">
    <text evidence="2">The sequence shown here is derived from an EMBL/GenBank/DDBJ whole genome shotgun (WGS) entry which is preliminary data.</text>
</comment>
<accession>A0ABQ7H991</accession>
<evidence type="ECO:0000313" key="3">
    <source>
        <dbReference type="Proteomes" id="UP000815325"/>
    </source>
</evidence>
<name>A0ABQ7H991_DUNSA</name>
<evidence type="ECO:0008006" key="4">
    <source>
        <dbReference type="Google" id="ProtNLM"/>
    </source>
</evidence>
<feature type="compositionally biased region" description="Basic and acidic residues" evidence="1">
    <location>
        <begin position="234"/>
        <end position="254"/>
    </location>
</feature>
<feature type="region of interest" description="Disordered" evidence="1">
    <location>
        <begin position="1"/>
        <end position="284"/>
    </location>
</feature>
<protein>
    <recommendedName>
        <fullName evidence="4">Encoded protein</fullName>
    </recommendedName>
</protein>
<gene>
    <name evidence="2" type="ORF">DUNSADRAFT_16915</name>
</gene>
<organism evidence="2 3">
    <name type="scientific">Dunaliella salina</name>
    <name type="common">Green alga</name>
    <name type="synonym">Protococcus salinus</name>
    <dbReference type="NCBI Taxonomy" id="3046"/>
    <lineage>
        <taxon>Eukaryota</taxon>
        <taxon>Viridiplantae</taxon>
        <taxon>Chlorophyta</taxon>
        <taxon>core chlorophytes</taxon>
        <taxon>Chlorophyceae</taxon>
        <taxon>CS clade</taxon>
        <taxon>Chlamydomonadales</taxon>
        <taxon>Dunaliellaceae</taxon>
        <taxon>Dunaliella</taxon>
    </lineage>
</organism>
<proteinExistence type="predicted"/>
<feature type="compositionally biased region" description="Basic and acidic residues" evidence="1">
    <location>
        <begin position="13"/>
        <end position="30"/>
    </location>
</feature>
<keyword evidence="3" id="KW-1185">Reference proteome</keyword>
<reference evidence="2" key="1">
    <citation type="submission" date="2017-08" db="EMBL/GenBank/DDBJ databases">
        <authorList>
            <person name="Polle J.E."/>
            <person name="Barry K."/>
            <person name="Cushman J."/>
            <person name="Schmutz J."/>
            <person name="Tran D."/>
            <person name="Hathwaick L.T."/>
            <person name="Yim W.C."/>
            <person name="Jenkins J."/>
            <person name="Mckie-Krisberg Z.M."/>
            <person name="Prochnik S."/>
            <person name="Lindquist E."/>
            <person name="Dockter R.B."/>
            <person name="Adam C."/>
            <person name="Molina H."/>
            <person name="Bunkerborg J."/>
            <person name="Jin E."/>
            <person name="Buchheim M."/>
            <person name="Magnuson J."/>
        </authorList>
    </citation>
    <scope>NUCLEOTIDE SEQUENCE</scope>
    <source>
        <strain evidence="2">CCAP 19/18</strain>
    </source>
</reference>